<protein>
    <submittedName>
        <fullName evidence="1">Stage II sporulation protein R</fullName>
    </submittedName>
</protein>
<sequence>MAYYKKVTLSFLLVLSVLLISYTVEAYESIYKIKDKVIRLHVIANSDTFEDQQLKYEVRNNIIKTFDEEFELISTKKESERIILEKLDEIRYISESTTQANGYDYSINVYYGNYKFPRKQYKEIVLPEGNYDAVRIEIGKAEGQNWWCVMFPSLCFVDFGNTDNSEPVFDIDTEKKLQEVLTQEEIDSIKTRRGLKDIKLKSKIFELIEKGKIENTGLYSSDMQRMYAKSLSLNE</sequence>
<dbReference type="EMBL" id="JAGGKS010000006">
    <property type="protein sequence ID" value="MBP1926348.1"/>
    <property type="molecule type" value="Genomic_DNA"/>
</dbReference>
<comment type="caution">
    <text evidence="1">The sequence shown here is derived from an EMBL/GenBank/DDBJ whole genome shotgun (WGS) entry which is preliminary data.</text>
</comment>
<dbReference type="RefSeq" id="WP_209512082.1">
    <property type="nucleotide sequence ID" value="NZ_JAGGKS010000006.1"/>
</dbReference>
<reference evidence="1 2" key="1">
    <citation type="submission" date="2021-03" db="EMBL/GenBank/DDBJ databases">
        <title>Genomic Encyclopedia of Type Strains, Phase IV (KMG-IV): sequencing the most valuable type-strain genomes for metagenomic binning, comparative biology and taxonomic classification.</title>
        <authorList>
            <person name="Goeker M."/>
        </authorList>
    </citation>
    <scope>NUCLEOTIDE SEQUENCE [LARGE SCALE GENOMIC DNA]</scope>
    <source>
        <strain evidence="1 2">DSM 24004</strain>
    </source>
</reference>
<evidence type="ECO:0000313" key="2">
    <source>
        <dbReference type="Proteomes" id="UP001519342"/>
    </source>
</evidence>
<name>A0ABS4GF73_9FIRM</name>
<gene>
    <name evidence="1" type="ORF">J2Z76_002213</name>
</gene>
<accession>A0ABS4GF73</accession>
<keyword evidence="2" id="KW-1185">Reference proteome</keyword>
<evidence type="ECO:0000313" key="1">
    <source>
        <dbReference type="EMBL" id="MBP1926348.1"/>
    </source>
</evidence>
<dbReference type="Pfam" id="PF09551">
    <property type="entry name" value="Spore_II_R"/>
    <property type="match status" value="1"/>
</dbReference>
<organism evidence="1 2">
    <name type="scientific">Sedimentibacter acidaminivorans</name>
    <dbReference type="NCBI Taxonomy" id="913099"/>
    <lineage>
        <taxon>Bacteria</taxon>
        <taxon>Bacillati</taxon>
        <taxon>Bacillota</taxon>
        <taxon>Tissierellia</taxon>
        <taxon>Sedimentibacter</taxon>
    </lineage>
</organism>
<dbReference type="Proteomes" id="UP001519342">
    <property type="component" value="Unassembled WGS sequence"/>
</dbReference>
<dbReference type="InterPro" id="IPR014202">
    <property type="entry name" value="Spore_II_R"/>
</dbReference>
<dbReference type="NCBIfam" id="TIGR02837">
    <property type="entry name" value="spore_II_R"/>
    <property type="match status" value="1"/>
</dbReference>
<proteinExistence type="predicted"/>